<gene>
    <name evidence="2" type="ORF">NG800_005630</name>
</gene>
<dbReference type="RefSeq" id="WP_063970009.1">
    <property type="nucleotide sequence ID" value="NZ_JAMXLT020000007.1"/>
</dbReference>
<evidence type="ECO:0000256" key="1">
    <source>
        <dbReference type="SAM" id="MobiDB-lite"/>
    </source>
</evidence>
<protein>
    <submittedName>
        <fullName evidence="2">Uncharacterized protein</fullName>
    </submittedName>
</protein>
<dbReference type="EMBL" id="JAMXLT020000007">
    <property type="protein sequence ID" value="MDW8548380.1"/>
    <property type="molecule type" value="Genomic_DNA"/>
</dbReference>
<keyword evidence="3" id="KW-1185">Reference proteome</keyword>
<sequence>MKKIFITALFVGTFTLGYAQSDYYNDYRRSVTDVNWQTVAVDLVLSVTQADQLYALNDRYSDYNAWNNAYATNPDRWRTDRYTEIERILGPTKYTKFKTKYYKGKNPVAVYNSNKYKDKRYKHIDKKAKKYKHKKGNKRKNK</sequence>
<name>A0ABU4JFC5_9FLAO</name>
<organism evidence="2 3">
    <name type="scientific">Epilithonimonas ginsengisoli</name>
    <dbReference type="NCBI Taxonomy" id="1245592"/>
    <lineage>
        <taxon>Bacteria</taxon>
        <taxon>Pseudomonadati</taxon>
        <taxon>Bacteroidota</taxon>
        <taxon>Flavobacteriia</taxon>
        <taxon>Flavobacteriales</taxon>
        <taxon>Weeksellaceae</taxon>
        <taxon>Chryseobacterium group</taxon>
        <taxon>Epilithonimonas</taxon>
    </lineage>
</organism>
<reference evidence="2 3" key="1">
    <citation type="submission" date="2023-11" db="EMBL/GenBank/DDBJ databases">
        <title>First isolation, identification, and characterization of non-pathogenic Epilithonimonas ginsengisoli isolated from diseased farmed rainbow trout (Oncorhynchus mykiss) in Chile.</title>
        <authorList>
            <person name="Miranda C.D."/>
            <person name="Irgang R."/>
            <person name="Concha C."/>
            <person name="Rojas R."/>
            <person name="Avendano R."/>
        </authorList>
    </citation>
    <scope>NUCLEOTIDE SEQUENCE [LARGE SCALE GENOMIC DNA]</scope>
    <source>
        <strain evidence="2 3">FP99</strain>
    </source>
</reference>
<dbReference type="Proteomes" id="UP001204439">
    <property type="component" value="Unassembled WGS sequence"/>
</dbReference>
<evidence type="ECO:0000313" key="3">
    <source>
        <dbReference type="Proteomes" id="UP001204439"/>
    </source>
</evidence>
<feature type="region of interest" description="Disordered" evidence="1">
    <location>
        <begin position="122"/>
        <end position="142"/>
    </location>
</feature>
<evidence type="ECO:0000313" key="2">
    <source>
        <dbReference type="EMBL" id="MDW8548380.1"/>
    </source>
</evidence>
<comment type="caution">
    <text evidence="2">The sequence shown here is derived from an EMBL/GenBank/DDBJ whole genome shotgun (WGS) entry which is preliminary data.</text>
</comment>
<accession>A0ABU4JFC5</accession>
<proteinExistence type="predicted"/>